<dbReference type="EMBL" id="CP018632">
    <property type="protein sequence ID" value="ASJ75366.1"/>
    <property type="molecule type" value="Genomic_DNA"/>
</dbReference>
<dbReference type="Pfam" id="PF00005">
    <property type="entry name" value="ABC_tran"/>
    <property type="match status" value="1"/>
</dbReference>
<sequence>MSETLIECQGLSKRYGSQLALDNVSLSLSTGEPIALIGPNGAGKTTLISLICGFIGKSSGQISVLGGKPGAQSLSGQLAALPQDALLDPRLSVGRQLRFFARLQGMNRREARADVQRVLETVDLLESINTKPSDLSHGMRKRIAIAQALLGAPRLVLLDEPTAGIDPPNAKLIRDLIRQQSRDTTFIVSSHNLDELERLCNSVVYLEKGRLISSGPLVVEDNDQGFITLRLATVPEDEFLEAAAKLPGIRQASRSAQGDYLIQADDDMHGSLVLMQLLSDKGWRYRQISRGKSLEERLYGNS</sequence>
<dbReference type="Gene3D" id="3.40.50.300">
    <property type="entry name" value="P-loop containing nucleotide triphosphate hydrolases"/>
    <property type="match status" value="1"/>
</dbReference>
<evidence type="ECO:0000256" key="2">
    <source>
        <dbReference type="ARBA" id="ARBA00022448"/>
    </source>
</evidence>
<dbReference type="SMART" id="SM00382">
    <property type="entry name" value="AAA"/>
    <property type="match status" value="1"/>
</dbReference>
<evidence type="ECO:0000259" key="5">
    <source>
        <dbReference type="PROSITE" id="PS50893"/>
    </source>
</evidence>
<dbReference type="InterPro" id="IPR027417">
    <property type="entry name" value="P-loop_NTPase"/>
</dbReference>
<accession>A0A2Z2NV65</accession>
<keyword evidence="4 6" id="KW-0067">ATP-binding</keyword>
<dbReference type="PROSITE" id="PS00211">
    <property type="entry name" value="ABC_TRANSPORTER_1"/>
    <property type="match status" value="1"/>
</dbReference>
<reference evidence="6 7" key="1">
    <citation type="submission" date="2016-12" db="EMBL/GenBank/DDBJ databases">
        <authorList>
            <person name="Song W.-J."/>
            <person name="Kurnit D.M."/>
        </authorList>
    </citation>
    <scope>NUCLEOTIDE SEQUENCE [LARGE SCALE GENOMIC DNA]</scope>
    <source>
        <strain evidence="6 7">IMCC3135</strain>
    </source>
</reference>
<protein>
    <submittedName>
        <fullName evidence="6">Putative ABC transporter ATP-binding protein YxlF</fullName>
        <ecNumber evidence="6">3.6.3.-</ecNumber>
    </submittedName>
</protein>
<dbReference type="OrthoDB" id="9781337at2"/>
<keyword evidence="3" id="KW-0547">Nucleotide-binding</keyword>
<evidence type="ECO:0000313" key="7">
    <source>
        <dbReference type="Proteomes" id="UP000250079"/>
    </source>
</evidence>
<evidence type="ECO:0000256" key="3">
    <source>
        <dbReference type="ARBA" id="ARBA00022741"/>
    </source>
</evidence>
<dbReference type="PANTHER" id="PTHR43335">
    <property type="entry name" value="ABC TRANSPORTER, ATP-BINDING PROTEIN"/>
    <property type="match status" value="1"/>
</dbReference>
<evidence type="ECO:0000313" key="6">
    <source>
        <dbReference type="EMBL" id="ASJ75366.1"/>
    </source>
</evidence>
<keyword evidence="7" id="KW-1185">Reference proteome</keyword>
<dbReference type="AlphaFoldDB" id="A0A2Z2NV65"/>
<feature type="domain" description="ABC transporter" evidence="5">
    <location>
        <begin position="6"/>
        <end position="233"/>
    </location>
</feature>
<evidence type="ECO:0000256" key="4">
    <source>
        <dbReference type="ARBA" id="ARBA00022840"/>
    </source>
</evidence>
<dbReference type="GO" id="GO:0005524">
    <property type="term" value="F:ATP binding"/>
    <property type="evidence" value="ECO:0007669"/>
    <property type="project" value="UniProtKB-KW"/>
</dbReference>
<dbReference type="Proteomes" id="UP000250079">
    <property type="component" value="Chromosome"/>
</dbReference>
<name>A0A2Z2NV65_9GAMM</name>
<dbReference type="InterPro" id="IPR003593">
    <property type="entry name" value="AAA+_ATPase"/>
</dbReference>
<dbReference type="PROSITE" id="PS50893">
    <property type="entry name" value="ABC_TRANSPORTER_2"/>
    <property type="match status" value="1"/>
</dbReference>
<dbReference type="SUPFAM" id="SSF52540">
    <property type="entry name" value="P-loop containing nucleoside triphosphate hydrolases"/>
    <property type="match status" value="1"/>
</dbReference>
<dbReference type="RefSeq" id="WP_088920289.1">
    <property type="nucleotide sequence ID" value="NZ_CP018632.1"/>
</dbReference>
<proteinExistence type="inferred from homology"/>
<organism evidence="6 7">
    <name type="scientific">Granulosicoccus antarcticus IMCC3135</name>
    <dbReference type="NCBI Taxonomy" id="1192854"/>
    <lineage>
        <taxon>Bacteria</taxon>
        <taxon>Pseudomonadati</taxon>
        <taxon>Pseudomonadota</taxon>
        <taxon>Gammaproteobacteria</taxon>
        <taxon>Chromatiales</taxon>
        <taxon>Granulosicoccaceae</taxon>
        <taxon>Granulosicoccus</taxon>
    </lineage>
</organism>
<gene>
    <name evidence="6" type="primary">yxlF</name>
    <name evidence="6" type="ORF">IMCC3135_26555</name>
</gene>
<dbReference type="InterPro" id="IPR003439">
    <property type="entry name" value="ABC_transporter-like_ATP-bd"/>
</dbReference>
<dbReference type="GO" id="GO:0016887">
    <property type="term" value="F:ATP hydrolysis activity"/>
    <property type="evidence" value="ECO:0007669"/>
    <property type="project" value="InterPro"/>
</dbReference>
<comment type="similarity">
    <text evidence="1">Belongs to the ABC transporter superfamily.</text>
</comment>
<evidence type="ECO:0000256" key="1">
    <source>
        <dbReference type="ARBA" id="ARBA00005417"/>
    </source>
</evidence>
<dbReference type="KEGG" id="gai:IMCC3135_26555"/>
<keyword evidence="2" id="KW-0813">Transport</keyword>
<dbReference type="EC" id="3.6.3.-" evidence="6"/>
<dbReference type="InterPro" id="IPR017871">
    <property type="entry name" value="ABC_transporter-like_CS"/>
</dbReference>
<keyword evidence="6" id="KW-0378">Hydrolase</keyword>